<evidence type="ECO:0000313" key="5">
    <source>
        <dbReference type="Proteomes" id="UP000256561"/>
    </source>
</evidence>
<reference evidence="5" key="1">
    <citation type="submission" date="2018-08" db="EMBL/GenBank/DDBJ databases">
        <authorList>
            <person name="Zhang J."/>
            <person name="Du Z.-J."/>
        </authorList>
    </citation>
    <scope>NUCLEOTIDE SEQUENCE [LARGE SCALE GENOMIC DNA]</scope>
    <source>
        <strain evidence="5">KCTC 52655</strain>
    </source>
</reference>
<dbReference type="PANTHER" id="PTHR43362">
    <property type="entry name" value="MANNITOL DEHYDROGENASE DSF1-RELATED"/>
    <property type="match status" value="1"/>
</dbReference>
<dbReference type="AlphaFoldDB" id="A0A3D8M6Q5"/>
<dbReference type="Gene3D" id="1.10.1040.10">
    <property type="entry name" value="N-(1-d-carboxylethyl)-l-norvaline Dehydrogenase, domain 2"/>
    <property type="match status" value="1"/>
</dbReference>
<dbReference type="SUPFAM" id="SSF48179">
    <property type="entry name" value="6-phosphogluconate dehydrogenase C-terminal domain-like"/>
    <property type="match status" value="1"/>
</dbReference>
<dbReference type="PRINTS" id="PR00084">
    <property type="entry name" value="MTLDHDRGNASE"/>
</dbReference>
<dbReference type="Gene3D" id="3.40.50.720">
    <property type="entry name" value="NAD(P)-binding Rossmann-like Domain"/>
    <property type="match status" value="1"/>
</dbReference>
<dbReference type="InterPro" id="IPR013118">
    <property type="entry name" value="Mannitol_DH_C"/>
</dbReference>
<dbReference type="InterPro" id="IPR036291">
    <property type="entry name" value="NAD(P)-bd_dom_sf"/>
</dbReference>
<evidence type="ECO:0000259" key="3">
    <source>
        <dbReference type="Pfam" id="PF08125"/>
    </source>
</evidence>
<feature type="domain" description="Mannitol dehydrogenase N-terminal" evidence="2">
    <location>
        <begin position="29"/>
        <end position="273"/>
    </location>
</feature>
<evidence type="ECO:0000256" key="1">
    <source>
        <dbReference type="ARBA" id="ARBA00023002"/>
    </source>
</evidence>
<sequence>MTKLNLNSLAQVNKAVKLPPYNLATTGCGIVHIGPGAFHRGHQAVYTELAMAYGGNWRIKAVSMRSRSLKEKLASQDNLYSLVILDEEPYTRIVGAIDDVLVLDEDREEVMACLCSPETFIVSLTITEKGYCLNSNGTLDFSNPDIVADLKNPSIPVSAIGLLAEALRLRQQSGLPPITIISCDNLSDNGSKLRDAVISFVACSNASLAEWIGQNICFPNTMVDSITPASDEALLQLAEAQTGLSDAWPIQREAFAQWVIEDKFSGPRPAWDKVGVTFTSDVSLFEKAKLRILNGTHSTLAYVGSLAGLDTVYSAISQPAIEGFISSLLKEEILPSIQAVGQIDLDAYAQAIIQRYHNPHIRHLLAQIAWDGSQKLPVRILNTIRDNLTAGRSIQKLCVPIAAWILFIARQIKQGATLTDPMSETLTGLAVKHQGETEELANRILDLEQVFAELSENGAFRESVIQQLRRLSEITGDNLNDCLVAL</sequence>
<feature type="domain" description="Mannitol dehydrogenase C-terminal" evidence="3">
    <location>
        <begin position="281"/>
        <end position="471"/>
    </location>
</feature>
<dbReference type="InterPro" id="IPR008927">
    <property type="entry name" value="6-PGluconate_DH-like_C_sf"/>
</dbReference>
<keyword evidence="1" id="KW-0560">Oxidoreductase</keyword>
<dbReference type="InterPro" id="IPR050988">
    <property type="entry name" value="Mannitol_DH/Oxidoreductase"/>
</dbReference>
<dbReference type="GO" id="GO:0016616">
    <property type="term" value="F:oxidoreductase activity, acting on the CH-OH group of donors, NAD or NADP as acceptor"/>
    <property type="evidence" value="ECO:0007669"/>
    <property type="project" value="TreeGrafter"/>
</dbReference>
<dbReference type="Proteomes" id="UP000256561">
    <property type="component" value="Unassembled WGS sequence"/>
</dbReference>
<dbReference type="OrthoDB" id="271711at2"/>
<keyword evidence="5" id="KW-1185">Reference proteome</keyword>
<dbReference type="InterPro" id="IPR013131">
    <property type="entry name" value="Mannitol_DH_N"/>
</dbReference>
<dbReference type="InterPro" id="IPR000669">
    <property type="entry name" value="Mannitol_DH"/>
</dbReference>
<comment type="caution">
    <text evidence="4">The sequence shown here is derived from an EMBL/GenBank/DDBJ whole genome shotgun (WGS) entry which is preliminary data.</text>
</comment>
<dbReference type="PROSITE" id="PS51257">
    <property type="entry name" value="PROKAR_LIPOPROTEIN"/>
    <property type="match status" value="1"/>
</dbReference>
<proteinExistence type="predicted"/>
<dbReference type="RefSeq" id="WP_115593126.1">
    <property type="nucleotide sequence ID" value="NZ_QRHA01000006.1"/>
</dbReference>
<accession>A0A3D8M6Q5</accession>
<organism evidence="4 5">
    <name type="scientific">Alteromonas aestuariivivens</name>
    <dbReference type="NCBI Taxonomy" id="1938339"/>
    <lineage>
        <taxon>Bacteria</taxon>
        <taxon>Pseudomonadati</taxon>
        <taxon>Pseudomonadota</taxon>
        <taxon>Gammaproteobacteria</taxon>
        <taxon>Alteromonadales</taxon>
        <taxon>Alteromonadaceae</taxon>
        <taxon>Alteromonas/Salinimonas group</taxon>
        <taxon>Alteromonas</taxon>
    </lineage>
</organism>
<dbReference type="Pfam" id="PF08125">
    <property type="entry name" value="Mannitol_dh_C"/>
    <property type="match status" value="1"/>
</dbReference>
<dbReference type="Pfam" id="PF01232">
    <property type="entry name" value="Mannitol_dh"/>
    <property type="match status" value="1"/>
</dbReference>
<dbReference type="EMBL" id="QRHA01000006">
    <property type="protein sequence ID" value="RDV25472.1"/>
    <property type="molecule type" value="Genomic_DNA"/>
</dbReference>
<protein>
    <submittedName>
        <fullName evidence="4">Mannitol dehydrogenase family protein</fullName>
    </submittedName>
</protein>
<gene>
    <name evidence="4" type="ORF">DXV75_09220</name>
</gene>
<dbReference type="PANTHER" id="PTHR43362:SF1">
    <property type="entry name" value="MANNITOL DEHYDROGENASE 2-RELATED"/>
    <property type="match status" value="1"/>
</dbReference>
<name>A0A3D8M6Q5_9ALTE</name>
<evidence type="ECO:0000313" key="4">
    <source>
        <dbReference type="EMBL" id="RDV25472.1"/>
    </source>
</evidence>
<dbReference type="SUPFAM" id="SSF51735">
    <property type="entry name" value="NAD(P)-binding Rossmann-fold domains"/>
    <property type="match status" value="1"/>
</dbReference>
<dbReference type="InterPro" id="IPR013328">
    <property type="entry name" value="6PGD_dom2"/>
</dbReference>
<evidence type="ECO:0000259" key="2">
    <source>
        <dbReference type="Pfam" id="PF01232"/>
    </source>
</evidence>